<dbReference type="Pfam" id="PF20700">
    <property type="entry name" value="Mutator"/>
    <property type="match status" value="2"/>
</dbReference>
<reference evidence="3 4" key="1">
    <citation type="submission" date="2023-02" db="EMBL/GenBank/DDBJ databases">
        <title>LHISI_Scaffold_Assembly.</title>
        <authorList>
            <person name="Stuart O.P."/>
            <person name="Cleave R."/>
            <person name="Magrath M.J.L."/>
            <person name="Mikheyev A.S."/>
        </authorList>
    </citation>
    <scope>NUCLEOTIDE SEQUENCE [LARGE SCALE GENOMIC DNA]</scope>
    <source>
        <strain evidence="3">Daus_M_001</strain>
        <tissue evidence="3">Leg muscle</tissue>
    </source>
</reference>
<evidence type="ECO:0000259" key="2">
    <source>
        <dbReference type="Pfam" id="PF20700"/>
    </source>
</evidence>
<evidence type="ECO:0000313" key="4">
    <source>
        <dbReference type="Proteomes" id="UP001159363"/>
    </source>
</evidence>
<comment type="caution">
    <text evidence="3">The sequence shown here is derived from an EMBL/GenBank/DDBJ whole genome shotgun (WGS) entry which is preliminary data.</text>
</comment>
<dbReference type="InterPro" id="IPR049012">
    <property type="entry name" value="Mutator_transp_dom"/>
</dbReference>
<dbReference type="EMBL" id="JARBHB010000002">
    <property type="protein sequence ID" value="KAJ8891500.1"/>
    <property type="molecule type" value="Genomic_DNA"/>
</dbReference>
<protein>
    <recommendedName>
        <fullName evidence="2">Mutator-like transposase domain-containing protein</fullName>
    </recommendedName>
</protein>
<keyword evidence="4" id="KW-1185">Reference proteome</keyword>
<sequence>MVGKTGFLEKILPPLYLPHFPYEEKSGFHPRQARWKKSDLRNSPPGHHLLNILRHRKTAKGARIIRIANQKIDVHAAITTLVLARLKVEFRKYLCVPSTCKTKNEEAGPDVLNIAGSWAALSPGIGFYHFENMLGTLSVPAMNHNTFTKNESFVEKKSISEAGKEERLLAEERGNVDSDGVCFTTVNVDGGGAMATTTTHQVWRSTGEIGDPRENPPSCGILPVGFPRAKTEVTPPRIEPRPPLWEVSGLVARLQRPPKAVIGELTGNTLLYANGQRDNAPAKTHVCYNNWDNNTPSTAMEQDIVEGFRSSEQMHGMQYKHFVGDGDSSVRARLLQNVPYGRSIHNIECTNHCIINYTSRLHTLAADKTSAADARKVYRGCAGEQESNLVRDLENGPYHVFGQHGRCRSHFCHKEEGEKGTLERIKKSGLLEEVSDLVQHLKGSFQRQRYVAGPQFQKRQSWELSPLKKLTGRCPGQTQKKILNKKIERQNARKRRGLISAPSDTDCGPEAEQPED</sequence>
<dbReference type="Proteomes" id="UP001159363">
    <property type="component" value="Chromosome 2"/>
</dbReference>
<feature type="region of interest" description="Disordered" evidence="1">
    <location>
        <begin position="479"/>
        <end position="516"/>
    </location>
</feature>
<proteinExistence type="predicted"/>
<feature type="compositionally biased region" description="Acidic residues" evidence="1">
    <location>
        <begin position="507"/>
        <end position="516"/>
    </location>
</feature>
<organism evidence="3 4">
    <name type="scientific">Dryococelus australis</name>
    <dbReference type="NCBI Taxonomy" id="614101"/>
    <lineage>
        <taxon>Eukaryota</taxon>
        <taxon>Metazoa</taxon>
        <taxon>Ecdysozoa</taxon>
        <taxon>Arthropoda</taxon>
        <taxon>Hexapoda</taxon>
        <taxon>Insecta</taxon>
        <taxon>Pterygota</taxon>
        <taxon>Neoptera</taxon>
        <taxon>Polyneoptera</taxon>
        <taxon>Phasmatodea</taxon>
        <taxon>Verophasmatodea</taxon>
        <taxon>Anareolatae</taxon>
        <taxon>Phasmatidae</taxon>
        <taxon>Eurycanthinae</taxon>
        <taxon>Dryococelus</taxon>
    </lineage>
</organism>
<feature type="domain" description="Mutator-like transposase" evidence="2">
    <location>
        <begin position="277"/>
        <end position="412"/>
    </location>
</feature>
<accession>A0ABQ9I4E3</accession>
<evidence type="ECO:0000313" key="3">
    <source>
        <dbReference type="EMBL" id="KAJ8891500.1"/>
    </source>
</evidence>
<evidence type="ECO:0000256" key="1">
    <source>
        <dbReference type="SAM" id="MobiDB-lite"/>
    </source>
</evidence>
<feature type="domain" description="Mutator-like transposase" evidence="2">
    <location>
        <begin position="103"/>
        <end position="191"/>
    </location>
</feature>
<gene>
    <name evidence="3" type="ORF">PR048_004028</name>
</gene>
<name>A0ABQ9I4E3_9NEOP</name>